<evidence type="ECO:0000313" key="14">
    <source>
        <dbReference type="Proteomes" id="UP000663873"/>
    </source>
</evidence>
<feature type="transmembrane region" description="Helical" evidence="7">
    <location>
        <begin position="371"/>
        <end position="396"/>
    </location>
</feature>
<feature type="transmembrane region" description="Helical" evidence="7">
    <location>
        <begin position="440"/>
        <end position="461"/>
    </location>
</feature>
<feature type="transmembrane region" description="Helical" evidence="7">
    <location>
        <begin position="682"/>
        <end position="700"/>
    </location>
</feature>
<feature type="transmembrane region" description="Helical" evidence="7">
    <location>
        <begin position="467"/>
        <end position="489"/>
    </location>
</feature>
<feature type="transmembrane region" description="Helical" evidence="7">
    <location>
        <begin position="809"/>
        <end position="830"/>
    </location>
</feature>
<keyword evidence="4 7" id="KW-0812">Transmembrane</keyword>
<evidence type="ECO:0000313" key="11">
    <source>
        <dbReference type="EMBL" id="CAF4538736.1"/>
    </source>
</evidence>
<sequence length="876" mass="98667">MGKGGHNTRIGNTDDQQADLASLSAPPHRLPTLSEIKVKVPAHCFRPTVRESMSYVVKDVIYVVLAFIVMYQIQSRFQYGFLLFPIYWCVQGTLYTSLFVLGHDCGHSSFSMYPLLNDIITHNKHHKNTGNIDKDEIFYPQRGAPFEPSLIDDILSWLPGIGWFYYLINGYSPRTINHFNPFEPMFYNRNLFGVSCSLLAYVGICYSMYLYACSFSFMNLVAYHLIPVFLFASYMVIITMLHHTEIDVPWYADSEWNNVKGQLSTVDRDYGCVHSVIHTIGTHQIHHLFTKVPHYHLEEATMHFRKAFPDLVRYSDEPILSAFRRMFKIFIQQRGIDHDIRKAMTDQQPVDTSTEIDTTDKPKSKYDKTKIFLYIAMGLSAWGDRMWNFAVGIYFISLNPNNLQSVALNGVALNLAVILFGGAIGDWIDRNQRLPALRKALYFQNLSVSVMAVLVVIALYNQSWLPSYWMLIIQGILIGIGMIATLSSVACKVSISKDWVVALYGSDRQNLANTNATLRRIDLISGVLAPILTGAVMAFTSRWLSAVLIAGWNVVSLCFELLLYTRVYGYAHDVLSNKISAAKSNEKLAEKREGPIRKFFSSLQGLGTYASLSVFLPGLSLALLYLTVLSFDSVTRAYVIEQGLSEVLLGLLNGLGSIIGIIGTLAYPIFVKRIGLVRTGVIGFWSEFSMLILCLLSLFVHGTSFIPFEKFTAVSCHYYDTYSNSTNATSTLMHLPCSNSKLSVLLLVIGITLNRFGLWIADLTVSQLQQERVPEKIRGRIGGTQHSLNQLFDLIRYTLIICLPHMPQFGYHICLSVLSVFTASLIYTIWSCSTASQLVPPAADIEMTEKNADLAGYYETELGEKLNYVDNEEDKV</sequence>
<dbReference type="InterPro" id="IPR009716">
    <property type="entry name" value="Ferroportin-1"/>
</dbReference>
<comment type="subcellular location">
    <subcellularLocation>
        <location evidence="1">Membrane</location>
        <topology evidence="1">Multi-pass membrane protein</topology>
    </subcellularLocation>
</comment>
<comment type="similarity">
    <text evidence="2">Belongs to the ferroportin (FP) (TC 2.A.100) family. SLC40A subfamily.</text>
</comment>
<dbReference type="GO" id="GO:0005381">
    <property type="term" value="F:iron ion transmembrane transporter activity"/>
    <property type="evidence" value="ECO:0007669"/>
    <property type="project" value="InterPro"/>
</dbReference>
<dbReference type="Pfam" id="PF06963">
    <property type="entry name" value="FPN1"/>
    <property type="match status" value="1"/>
</dbReference>
<dbReference type="CDD" id="cd17480">
    <property type="entry name" value="MFS_SLC40A1_like"/>
    <property type="match status" value="1"/>
</dbReference>
<evidence type="ECO:0000313" key="10">
    <source>
        <dbReference type="EMBL" id="CAF4316344.1"/>
    </source>
</evidence>
<feature type="transmembrane region" description="Helical" evidence="7">
    <location>
        <begin position="79"/>
        <end position="102"/>
    </location>
</feature>
<feature type="transmembrane region" description="Helical" evidence="7">
    <location>
        <begin position="648"/>
        <end position="670"/>
    </location>
</feature>
<evidence type="ECO:0000256" key="1">
    <source>
        <dbReference type="ARBA" id="ARBA00004141"/>
    </source>
</evidence>
<dbReference type="Proteomes" id="UP000663848">
    <property type="component" value="Unassembled WGS sequence"/>
</dbReference>
<name>A0A820ISE7_9BILA</name>
<evidence type="ECO:0000313" key="9">
    <source>
        <dbReference type="EMBL" id="CAF4231995.1"/>
    </source>
</evidence>
<evidence type="ECO:0000313" key="13">
    <source>
        <dbReference type="Proteomes" id="UP000663851"/>
    </source>
</evidence>
<evidence type="ECO:0000256" key="2">
    <source>
        <dbReference type="ARBA" id="ARBA00006279"/>
    </source>
</evidence>
<evidence type="ECO:0000256" key="6">
    <source>
        <dbReference type="ARBA" id="ARBA00023136"/>
    </source>
</evidence>
<dbReference type="EMBL" id="CAJOBR010000712">
    <property type="protein sequence ID" value="CAF4538736.1"/>
    <property type="molecule type" value="Genomic_DNA"/>
</dbReference>
<proteinExistence type="inferred from homology"/>
<feature type="domain" description="Fatty acid desaturase" evidence="8">
    <location>
        <begin position="86"/>
        <end position="311"/>
    </location>
</feature>
<feature type="transmembrane region" description="Helical" evidence="7">
    <location>
        <begin position="606"/>
        <end position="628"/>
    </location>
</feature>
<dbReference type="EMBL" id="CAJOBS010000992">
    <property type="protein sequence ID" value="CAF4672004.1"/>
    <property type="molecule type" value="Genomic_DNA"/>
</dbReference>
<protein>
    <recommendedName>
        <fullName evidence="8">Fatty acid desaturase domain-containing protein</fullName>
    </recommendedName>
</protein>
<reference evidence="10" key="1">
    <citation type="submission" date="2021-02" db="EMBL/GenBank/DDBJ databases">
        <authorList>
            <person name="Nowell W R."/>
        </authorList>
    </citation>
    <scope>NUCLEOTIDE SEQUENCE</scope>
</reference>
<accession>A0A820ISE7</accession>
<dbReference type="AlphaFoldDB" id="A0A820ISE7"/>
<keyword evidence="6 7" id="KW-0472">Membrane</keyword>
<feature type="transmembrane region" description="Helical" evidence="7">
    <location>
        <begin position="408"/>
        <end position="428"/>
    </location>
</feature>
<dbReference type="InterPro" id="IPR036259">
    <property type="entry name" value="MFS_trans_sf"/>
</dbReference>
<dbReference type="PANTHER" id="PTHR11660:SF57">
    <property type="entry name" value="SOLUTE CARRIER FAMILY 40 MEMBER"/>
    <property type="match status" value="1"/>
</dbReference>
<keyword evidence="5 7" id="KW-1133">Transmembrane helix</keyword>
<dbReference type="EMBL" id="CAJOBP010000889">
    <property type="protein sequence ID" value="CAF4231995.1"/>
    <property type="molecule type" value="Genomic_DNA"/>
</dbReference>
<evidence type="ECO:0000313" key="12">
    <source>
        <dbReference type="EMBL" id="CAF4672004.1"/>
    </source>
</evidence>
<dbReference type="Proteomes" id="UP000663838">
    <property type="component" value="Unassembled WGS sequence"/>
</dbReference>
<dbReference type="EMBL" id="CAJOBO010000951">
    <property type="protein sequence ID" value="CAF4316344.1"/>
    <property type="molecule type" value="Genomic_DNA"/>
</dbReference>
<dbReference type="Proteomes" id="UP000663851">
    <property type="component" value="Unassembled WGS sequence"/>
</dbReference>
<dbReference type="Gene3D" id="1.20.1250.20">
    <property type="entry name" value="MFS general substrate transporter like domains"/>
    <property type="match status" value="1"/>
</dbReference>
<dbReference type="Proteomes" id="UP000663873">
    <property type="component" value="Unassembled WGS sequence"/>
</dbReference>
<dbReference type="GO" id="GO:0016020">
    <property type="term" value="C:membrane"/>
    <property type="evidence" value="ECO:0007669"/>
    <property type="project" value="UniProtKB-SubCell"/>
</dbReference>
<dbReference type="InterPro" id="IPR005804">
    <property type="entry name" value="FA_desaturase_dom"/>
</dbReference>
<feature type="transmembrane region" description="Helical" evidence="7">
    <location>
        <begin position="221"/>
        <end position="241"/>
    </location>
</feature>
<dbReference type="Pfam" id="PF00487">
    <property type="entry name" value="FA_desaturase"/>
    <property type="match status" value="1"/>
</dbReference>
<evidence type="ECO:0000256" key="7">
    <source>
        <dbReference type="SAM" id="Phobius"/>
    </source>
</evidence>
<dbReference type="GO" id="GO:0006629">
    <property type="term" value="P:lipid metabolic process"/>
    <property type="evidence" value="ECO:0007669"/>
    <property type="project" value="InterPro"/>
</dbReference>
<gene>
    <name evidence="10" type="ORF">HFQ381_LOCUS14527</name>
    <name evidence="11" type="ORF">QYT958_LOCUS7442</name>
    <name evidence="12" type="ORF">TOA249_LOCUS15325</name>
    <name evidence="9" type="ORF">UJA718_LOCUS8393</name>
</gene>
<evidence type="ECO:0000256" key="5">
    <source>
        <dbReference type="ARBA" id="ARBA00022989"/>
    </source>
</evidence>
<feature type="transmembrane region" description="Helical" evidence="7">
    <location>
        <begin position="546"/>
        <end position="564"/>
    </location>
</feature>
<comment type="caution">
    <text evidence="10">The sequence shown here is derived from an EMBL/GenBank/DDBJ whole genome shotgun (WGS) entry which is preliminary data.</text>
</comment>
<organism evidence="10 13">
    <name type="scientific">Rotaria socialis</name>
    <dbReference type="NCBI Taxonomy" id="392032"/>
    <lineage>
        <taxon>Eukaryota</taxon>
        <taxon>Metazoa</taxon>
        <taxon>Spiralia</taxon>
        <taxon>Gnathifera</taxon>
        <taxon>Rotifera</taxon>
        <taxon>Eurotatoria</taxon>
        <taxon>Bdelloidea</taxon>
        <taxon>Philodinida</taxon>
        <taxon>Philodinidae</taxon>
        <taxon>Rotaria</taxon>
    </lineage>
</organism>
<dbReference type="PANTHER" id="PTHR11660">
    <property type="entry name" value="SOLUTE CARRIER FAMILY 40 MEMBER"/>
    <property type="match status" value="1"/>
</dbReference>
<keyword evidence="3" id="KW-0813">Transport</keyword>
<feature type="transmembrane region" description="Helical" evidence="7">
    <location>
        <begin position="191"/>
        <end position="209"/>
    </location>
</feature>
<evidence type="ECO:0000259" key="8">
    <source>
        <dbReference type="Pfam" id="PF00487"/>
    </source>
</evidence>
<keyword evidence="14" id="KW-1185">Reference proteome</keyword>
<dbReference type="SUPFAM" id="SSF103473">
    <property type="entry name" value="MFS general substrate transporter"/>
    <property type="match status" value="1"/>
</dbReference>
<evidence type="ECO:0000256" key="4">
    <source>
        <dbReference type="ARBA" id="ARBA00022692"/>
    </source>
</evidence>
<evidence type="ECO:0000256" key="3">
    <source>
        <dbReference type="ARBA" id="ARBA00022448"/>
    </source>
</evidence>